<dbReference type="Proteomes" id="UP000258889">
    <property type="component" value="Chromosome i"/>
</dbReference>
<evidence type="ECO:0000313" key="2">
    <source>
        <dbReference type="Proteomes" id="UP000258889"/>
    </source>
</evidence>
<name>A0ABN5NQH9_9LEPT</name>
<evidence type="ECO:0000313" key="1">
    <source>
        <dbReference type="EMBL" id="AXR64215.1"/>
    </source>
</evidence>
<organism evidence="1 2">
    <name type="scientific">Leptospira mayottensis</name>
    <dbReference type="NCBI Taxonomy" id="1137606"/>
    <lineage>
        <taxon>Bacteria</taxon>
        <taxon>Pseudomonadati</taxon>
        <taxon>Spirochaetota</taxon>
        <taxon>Spirochaetia</taxon>
        <taxon>Leptospirales</taxon>
        <taxon>Leptospiraceae</taxon>
        <taxon>Leptospira</taxon>
    </lineage>
</organism>
<accession>A0ABN5NQH9</accession>
<keyword evidence="2" id="KW-1185">Reference proteome</keyword>
<dbReference type="EMBL" id="CP030144">
    <property type="protein sequence ID" value="AXR64215.1"/>
    <property type="molecule type" value="Genomic_DNA"/>
</dbReference>
<reference evidence="1 2" key="1">
    <citation type="submission" date="2018-09" db="EMBL/GenBank/DDBJ databases">
        <title>Complete Genome sequences of three Leptospira mayottensis isolates obtained from Tenrecid mammals endemic to the Malagasy region.</title>
        <authorList>
            <person name="Cordonin C."/>
            <person name="Toty C."/>
        </authorList>
    </citation>
    <scope>NUCLEOTIDE SEQUENCE [LARGE SCALE GENOMIC DNA]</scope>
    <source>
        <strain evidence="1 2">MDI222</strain>
    </source>
</reference>
<protein>
    <submittedName>
        <fullName evidence="1">Uncharacterized protein</fullName>
    </submittedName>
</protein>
<gene>
    <name evidence="1" type="ORF">DQM28_08250</name>
</gene>
<sequence>MLLIEVELLFLNFFLKISILKIKKPSSIFLQLTLSFYLLRRNIKVKRSFILEFFHIPDDICFSSNDTV</sequence>
<proteinExistence type="predicted"/>